<evidence type="ECO:0000313" key="2">
    <source>
        <dbReference type="EMBL" id="GAA4882510.1"/>
    </source>
</evidence>
<proteinExistence type="predicted"/>
<dbReference type="Proteomes" id="UP001500457">
    <property type="component" value="Unassembled WGS sequence"/>
</dbReference>
<sequence length="121" mass="13086">MALGERTTPWPGGQQVLDRRGMVPGARPHAEAMRAGARVLGPTGYQACTDRVAVSSNRGRQLEAPPGAGDSSAFREGGRVDLAEPHDAPRFGVVGRPTWSLAAWPPLEILRRRLGRRIRRG</sequence>
<reference evidence="3" key="1">
    <citation type="journal article" date="2019" name="Int. J. Syst. Evol. Microbiol.">
        <title>The Global Catalogue of Microorganisms (GCM) 10K type strain sequencing project: providing services to taxonomists for standard genome sequencing and annotation.</title>
        <authorList>
            <consortium name="The Broad Institute Genomics Platform"/>
            <consortium name="The Broad Institute Genome Sequencing Center for Infectious Disease"/>
            <person name="Wu L."/>
            <person name="Ma J."/>
        </authorList>
    </citation>
    <scope>NUCLEOTIDE SEQUENCE [LARGE SCALE GENOMIC DNA]</scope>
    <source>
        <strain evidence="3">JCM 17983</strain>
    </source>
</reference>
<evidence type="ECO:0000313" key="3">
    <source>
        <dbReference type="Proteomes" id="UP001500457"/>
    </source>
</evidence>
<accession>A0ABP9EPH8</accession>
<gene>
    <name evidence="2" type="ORF">GCM10023203_37750</name>
</gene>
<comment type="caution">
    <text evidence="2">The sequence shown here is derived from an EMBL/GenBank/DDBJ whole genome shotgun (WGS) entry which is preliminary data.</text>
</comment>
<dbReference type="EMBL" id="BAABHQ010000010">
    <property type="protein sequence ID" value="GAA4882510.1"/>
    <property type="molecule type" value="Genomic_DNA"/>
</dbReference>
<protein>
    <submittedName>
        <fullName evidence="2">Uncharacterized protein</fullName>
    </submittedName>
</protein>
<feature type="region of interest" description="Disordered" evidence="1">
    <location>
        <begin position="56"/>
        <end position="75"/>
    </location>
</feature>
<evidence type="ECO:0000256" key="1">
    <source>
        <dbReference type="SAM" id="MobiDB-lite"/>
    </source>
</evidence>
<keyword evidence="3" id="KW-1185">Reference proteome</keyword>
<organism evidence="2 3">
    <name type="scientific">Actinomycetospora straminea</name>
    <dbReference type="NCBI Taxonomy" id="663607"/>
    <lineage>
        <taxon>Bacteria</taxon>
        <taxon>Bacillati</taxon>
        <taxon>Actinomycetota</taxon>
        <taxon>Actinomycetes</taxon>
        <taxon>Pseudonocardiales</taxon>
        <taxon>Pseudonocardiaceae</taxon>
        <taxon>Actinomycetospora</taxon>
    </lineage>
</organism>
<name>A0ABP9EPH8_9PSEU</name>